<sequence>MGSTDDFVLAGISWFGAAMSGIAKVWVKLAVSTLLMSKKEVAMSLLLLER</sequence>
<dbReference type="EMBL" id="AMZN01000029">
    <property type="protein sequence ID" value="ELR72038.1"/>
    <property type="molecule type" value="Genomic_DNA"/>
</dbReference>
<evidence type="ECO:0000313" key="2">
    <source>
        <dbReference type="EMBL" id="ELR72038.1"/>
    </source>
</evidence>
<keyword evidence="1" id="KW-0812">Transmembrane</keyword>
<evidence type="ECO:0000256" key="1">
    <source>
        <dbReference type="SAM" id="Phobius"/>
    </source>
</evidence>
<name>L8JUY1_9BACT</name>
<proteinExistence type="predicted"/>
<evidence type="ECO:0000313" key="3">
    <source>
        <dbReference type="Proteomes" id="UP000011135"/>
    </source>
</evidence>
<comment type="caution">
    <text evidence="2">The sequence shown here is derived from an EMBL/GenBank/DDBJ whole genome shotgun (WGS) entry which is preliminary data.</text>
</comment>
<reference evidence="2 3" key="1">
    <citation type="submission" date="2012-12" db="EMBL/GenBank/DDBJ databases">
        <title>Genome assembly of Fulvivirga imtechensis AK7.</title>
        <authorList>
            <person name="Nupur N."/>
            <person name="Khatri I."/>
            <person name="Kumar R."/>
            <person name="Subramanian S."/>
            <person name="Pinnaka A."/>
        </authorList>
    </citation>
    <scope>NUCLEOTIDE SEQUENCE [LARGE SCALE GENOMIC DNA]</scope>
    <source>
        <strain evidence="2 3">AK7</strain>
    </source>
</reference>
<keyword evidence="1" id="KW-1133">Transmembrane helix</keyword>
<dbReference type="Proteomes" id="UP000011135">
    <property type="component" value="Unassembled WGS sequence"/>
</dbReference>
<keyword evidence="1" id="KW-0472">Membrane</keyword>
<accession>L8JUY1</accession>
<organism evidence="2 3">
    <name type="scientific">Fulvivirga imtechensis AK7</name>
    <dbReference type="NCBI Taxonomy" id="1237149"/>
    <lineage>
        <taxon>Bacteria</taxon>
        <taxon>Pseudomonadati</taxon>
        <taxon>Bacteroidota</taxon>
        <taxon>Cytophagia</taxon>
        <taxon>Cytophagales</taxon>
        <taxon>Fulvivirgaceae</taxon>
        <taxon>Fulvivirga</taxon>
    </lineage>
</organism>
<gene>
    <name evidence="2" type="ORF">C900_02033</name>
</gene>
<keyword evidence="3" id="KW-1185">Reference proteome</keyword>
<protein>
    <submittedName>
        <fullName evidence="2">Uncharacterized protein</fullName>
    </submittedName>
</protein>
<feature type="transmembrane region" description="Helical" evidence="1">
    <location>
        <begin position="12"/>
        <end position="36"/>
    </location>
</feature>
<dbReference type="AlphaFoldDB" id="L8JUY1"/>